<dbReference type="InterPro" id="IPR001309">
    <property type="entry name" value="Pept_C14_p20"/>
</dbReference>
<dbReference type="AlphaFoldDB" id="X6N962"/>
<accession>X6N962</accession>
<dbReference type="EMBL" id="ASPP01011256">
    <property type="protein sequence ID" value="ETO21832.1"/>
    <property type="molecule type" value="Genomic_DNA"/>
</dbReference>
<dbReference type="InterPro" id="IPR029030">
    <property type="entry name" value="Caspase-like_dom_sf"/>
</dbReference>
<reference evidence="2 3" key="1">
    <citation type="journal article" date="2013" name="Curr. Biol.">
        <title>The Genome of the Foraminiferan Reticulomyxa filosa.</title>
        <authorList>
            <person name="Glockner G."/>
            <person name="Hulsmann N."/>
            <person name="Schleicher M."/>
            <person name="Noegel A.A."/>
            <person name="Eichinger L."/>
            <person name="Gallinger C."/>
            <person name="Pawlowski J."/>
            <person name="Sierra R."/>
            <person name="Euteneuer U."/>
            <person name="Pillet L."/>
            <person name="Moustafa A."/>
            <person name="Platzer M."/>
            <person name="Groth M."/>
            <person name="Szafranski K."/>
            <person name="Schliwa M."/>
        </authorList>
    </citation>
    <scope>NUCLEOTIDE SEQUENCE [LARGE SCALE GENOMIC DNA]</scope>
</reference>
<comment type="caution">
    <text evidence="2">The sequence shown here is derived from an EMBL/GenBank/DDBJ whole genome shotgun (WGS) entry which is preliminary data.</text>
</comment>
<protein>
    <recommendedName>
        <fullName evidence="1">Caspase family p20 domain-containing protein</fullName>
    </recommendedName>
</protein>
<dbReference type="InterPro" id="IPR011600">
    <property type="entry name" value="Pept_C14_caspase"/>
</dbReference>
<evidence type="ECO:0000259" key="1">
    <source>
        <dbReference type="PROSITE" id="PS50208"/>
    </source>
</evidence>
<keyword evidence="3" id="KW-1185">Reference proteome</keyword>
<dbReference type="GO" id="GO:0004197">
    <property type="term" value="F:cysteine-type endopeptidase activity"/>
    <property type="evidence" value="ECO:0007669"/>
    <property type="project" value="InterPro"/>
</dbReference>
<feature type="domain" description="Caspase family p20" evidence="1">
    <location>
        <begin position="109"/>
        <end position="189"/>
    </location>
</feature>
<gene>
    <name evidence="2" type="ORF">RFI_15372</name>
</gene>
<dbReference type="Gene3D" id="3.40.50.1460">
    <property type="match status" value="1"/>
</dbReference>
<evidence type="ECO:0000313" key="2">
    <source>
        <dbReference type="EMBL" id="ETO21832.1"/>
    </source>
</evidence>
<dbReference type="SUPFAM" id="SSF52129">
    <property type="entry name" value="Caspase-like"/>
    <property type="match status" value="1"/>
</dbReference>
<organism evidence="2 3">
    <name type="scientific">Reticulomyxa filosa</name>
    <dbReference type="NCBI Taxonomy" id="46433"/>
    <lineage>
        <taxon>Eukaryota</taxon>
        <taxon>Sar</taxon>
        <taxon>Rhizaria</taxon>
        <taxon>Retaria</taxon>
        <taxon>Foraminifera</taxon>
        <taxon>Monothalamids</taxon>
        <taxon>Reticulomyxidae</taxon>
        <taxon>Reticulomyxa</taxon>
    </lineage>
</organism>
<dbReference type="PROSITE" id="PS50208">
    <property type="entry name" value="CASPASE_P20"/>
    <property type="match status" value="1"/>
</dbReference>
<dbReference type="Proteomes" id="UP000023152">
    <property type="component" value="Unassembled WGS sequence"/>
</dbReference>
<sequence>MEELTFAELSRQCYACLKNHHFENLKGMQLKIIDTAQCLVESDEDVLKAYANDEMLFNVTLMPLQQSFCIKKKCEYKHDQNMKHIKADITNFQELFEKELQYNFVCNEKSEMTKECIKDFMDSLIVKHELRKNTKLYDALLVILCGYGRGDGMLITSEQETISLDYIRARFNHQEIPSLKDCPKIFIVDLQYPKIHTAPMKIINQSQKIYGHDDDGFLIISSIPKAHTEDNLSLLSKCMKNTISSMYKTGYSLNQMLQSIRDDIRKSKTGEWYSIETRDTTDYDIFFEKKNS</sequence>
<proteinExistence type="predicted"/>
<dbReference type="Pfam" id="PF00656">
    <property type="entry name" value="Peptidase_C14"/>
    <property type="match status" value="1"/>
</dbReference>
<evidence type="ECO:0000313" key="3">
    <source>
        <dbReference type="Proteomes" id="UP000023152"/>
    </source>
</evidence>
<dbReference type="GO" id="GO:0006508">
    <property type="term" value="P:proteolysis"/>
    <property type="evidence" value="ECO:0007669"/>
    <property type="project" value="InterPro"/>
</dbReference>
<name>X6N962_RETFI</name>